<reference evidence="1" key="1">
    <citation type="journal article" date="2022" name="bioRxiv">
        <title>Sequencing and chromosome-scale assembly of the giantPleurodeles waltlgenome.</title>
        <authorList>
            <person name="Brown T."/>
            <person name="Elewa A."/>
            <person name="Iarovenko S."/>
            <person name="Subramanian E."/>
            <person name="Araus A.J."/>
            <person name="Petzold A."/>
            <person name="Susuki M."/>
            <person name="Suzuki K.-i.T."/>
            <person name="Hayashi T."/>
            <person name="Toyoda A."/>
            <person name="Oliveira C."/>
            <person name="Osipova E."/>
            <person name="Leigh N.D."/>
            <person name="Simon A."/>
            <person name="Yun M.H."/>
        </authorList>
    </citation>
    <scope>NUCLEOTIDE SEQUENCE</scope>
    <source>
        <strain evidence="1">20211129_DDA</strain>
        <tissue evidence="1">Liver</tissue>
    </source>
</reference>
<protein>
    <submittedName>
        <fullName evidence="1">Uncharacterized protein</fullName>
    </submittedName>
</protein>
<organism evidence="1 2">
    <name type="scientific">Pleurodeles waltl</name>
    <name type="common">Iberian ribbed newt</name>
    <dbReference type="NCBI Taxonomy" id="8319"/>
    <lineage>
        <taxon>Eukaryota</taxon>
        <taxon>Metazoa</taxon>
        <taxon>Chordata</taxon>
        <taxon>Craniata</taxon>
        <taxon>Vertebrata</taxon>
        <taxon>Euteleostomi</taxon>
        <taxon>Amphibia</taxon>
        <taxon>Batrachia</taxon>
        <taxon>Caudata</taxon>
        <taxon>Salamandroidea</taxon>
        <taxon>Salamandridae</taxon>
        <taxon>Pleurodelinae</taxon>
        <taxon>Pleurodeles</taxon>
    </lineage>
</organism>
<accession>A0AAV7SBX3</accession>
<gene>
    <name evidence="1" type="ORF">NDU88_001807</name>
</gene>
<keyword evidence="2" id="KW-1185">Reference proteome</keyword>
<evidence type="ECO:0000313" key="2">
    <source>
        <dbReference type="Proteomes" id="UP001066276"/>
    </source>
</evidence>
<dbReference type="AlphaFoldDB" id="A0AAV7SBX3"/>
<dbReference type="Proteomes" id="UP001066276">
    <property type="component" value="Chromosome 4_2"/>
</dbReference>
<name>A0AAV7SBX3_PLEWA</name>
<dbReference type="EMBL" id="JANPWB010000008">
    <property type="protein sequence ID" value="KAJ1161320.1"/>
    <property type="molecule type" value="Genomic_DNA"/>
</dbReference>
<proteinExistence type="predicted"/>
<comment type="caution">
    <text evidence="1">The sequence shown here is derived from an EMBL/GenBank/DDBJ whole genome shotgun (WGS) entry which is preliminary data.</text>
</comment>
<sequence length="126" mass="13176">MVPSVWSGNQASLYAPQLDPCHRGFTGRAPSAGIDPTRAPEANQVEPPVPGLLTCGFAGVGLSALVPLLWRCWAPAPIGARPGLGQRVLARLRAGRSSSWRMTAALESNQQLLLGVPGGEENGARL</sequence>
<evidence type="ECO:0000313" key="1">
    <source>
        <dbReference type="EMBL" id="KAJ1161320.1"/>
    </source>
</evidence>